<gene>
    <name evidence="1" type="ORF">OLEA9_A106630</name>
</gene>
<dbReference type="Gramene" id="OE9A106630T1">
    <property type="protein sequence ID" value="OE9A106630C1"/>
    <property type="gene ID" value="OE9A106630"/>
</dbReference>
<evidence type="ECO:0000313" key="1">
    <source>
        <dbReference type="EMBL" id="CAA2971605.1"/>
    </source>
</evidence>
<accession>A0A8S0R0I5</accession>
<sequence>MGQQLLSLFVDGNEGGPSSDTQVGTEQINLEEKNEEFIATVAKEHSRSRAAKTDAKRLAKTSAHFLCRISIFQDNLNLKL</sequence>
<name>A0A8S0R0I5_OLEEU</name>
<reference evidence="1 2" key="1">
    <citation type="submission" date="2019-12" db="EMBL/GenBank/DDBJ databases">
        <authorList>
            <person name="Alioto T."/>
            <person name="Alioto T."/>
            <person name="Gomez Garrido J."/>
        </authorList>
    </citation>
    <scope>NUCLEOTIDE SEQUENCE [LARGE SCALE GENOMIC DNA]</scope>
</reference>
<evidence type="ECO:0000313" key="2">
    <source>
        <dbReference type="Proteomes" id="UP000594638"/>
    </source>
</evidence>
<comment type="caution">
    <text evidence="1">The sequence shown here is derived from an EMBL/GenBank/DDBJ whole genome shotgun (WGS) entry which is preliminary data.</text>
</comment>
<proteinExistence type="predicted"/>
<dbReference type="EMBL" id="CACTIH010002018">
    <property type="protein sequence ID" value="CAA2971605.1"/>
    <property type="molecule type" value="Genomic_DNA"/>
</dbReference>
<organism evidence="1 2">
    <name type="scientific">Olea europaea subsp. europaea</name>
    <dbReference type="NCBI Taxonomy" id="158383"/>
    <lineage>
        <taxon>Eukaryota</taxon>
        <taxon>Viridiplantae</taxon>
        <taxon>Streptophyta</taxon>
        <taxon>Embryophyta</taxon>
        <taxon>Tracheophyta</taxon>
        <taxon>Spermatophyta</taxon>
        <taxon>Magnoliopsida</taxon>
        <taxon>eudicotyledons</taxon>
        <taxon>Gunneridae</taxon>
        <taxon>Pentapetalae</taxon>
        <taxon>asterids</taxon>
        <taxon>lamiids</taxon>
        <taxon>Lamiales</taxon>
        <taxon>Oleaceae</taxon>
        <taxon>Oleeae</taxon>
        <taxon>Olea</taxon>
    </lineage>
</organism>
<protein>
    <submittedName>
        <fullName evidence="1">Uncharacterized protein</fullName>
    </submittedName>
</protein>
<dbReference type="Proteomes" id="UP000594638">
    <property type="component" value="Unassembled WGS sequence"/>
</dbReference>
<keyword evidence="2" id="KW-1185">Reference proteome</keyword>
<dbReference type="AlphaFoldDB" id="A0A8S0R0I5"/>